<protein>
    <submittedName>
        <fullName evidence="1">Uncharacterized protein</fullName>
    </submittedName>
</protein>
<gene>
    <name evidence="1" type="ORF">B4U79_19257</name>
</gene>
<dbReference type="STRING" id="1965070.A0A3S3RDV9"/>
<organism evidence="1 2">
    <name type="scientific">Dinothrombium tinctorium</name>
    <dbReference type="NCBI Taxonomy" id="1965070"/>
    <lineage>
        <taxon>Eukaryota</taxon>
        <taxon>Metazoa</taxon>
        <taxon>Ecdysozoa</taxon>
        <taxon>Arthropoda</taxon>
        <taxon>Chelicerata</taxon>
        <taxon>Arachnida</taxon>
        <taxon>Acari</taxon>
        <taxon>Acariformes</taxon>
        <taxon>Trombidiformes</taxon>
        <taxon>Prostigmata</taxon>
        <taxon>Anystina</taxon>
        <taxon>Parasitengona</taxon>
        <taxon>Trombidioidea</taxon>
        <taxon>Trombidiidae</taxon>
        <taxon>Dinothrombium</taxon>
    </lineage>
</organism>
<dbReference type="Gene3D" id="2.40.50.730">
    <property type="match status" value="2"/>
</dbReference>
<dbReference type="InterPro" id="IPR050240">
    <property type="entry name" value="DNA_pol_type-B"/>
</dbReference>
<dbReference type="AlphaFoldDB" id="A0A3S3RDV9"/>
<dbReference type="PANTHER" id="PTHR10322:SF23">
    <property type="entry name" value="DNA POLYMERASE DELTA CATALYTIC SUBUNIT"/>
    <property type="match status" value="1"/>
</dbReference>
<reference evidence="1 2" key="1">
    <citation type="journal article" date="2018" name="Gigascience">
        <title>Genomes of trombidid mites reveal novel predicted allergens and laterally-transferred genes associated with secondary metabolism.</title>
        <authorList>
            <person name="Dong X."/>
            <person name="Chaisiri K."/>
            <person name="Xia D."/>
            <person name="Armstrong S.D."/>
            <person name="Fang Y."/>
            <person name="Donnelly M.J."/>
            <person name="Kadowaki T."/>
            <person name="McGarry J.W."/>
            <person name="Darby A.C."/>
            <person name="Makepeace B.L."/>
        </authorList>
    </citation>
    <scope>NUCLEOTIDE SEQUENCE [LARGE SCALE GENOMIC DNA]</scope>
    <source>
        <strain evidence="1">UoL-WK</strain>
    </source>
</reference>
<dbReference type="Proteomes" id="UP000285301">
    <property type="component" value="Unassembled WGS sequence"/>
</dbReference>
<sequence length="150" mass="16978">MGSNTISNDEAPPTEALTFQVIELESSVGTFDYAPNAKCSVIELFGRTDDNISVLVHVHCSFPYFYAEICSRNELSTKFAEDVKAKIHEKLETLFSIKYPFMVDNGVCGCCWIQLKPGSFRTRREEWKRVSTCQLECDVIVSSLIVYSLE</sequence>
<dbReference type="InterPro" id="IPR012337">
    <property type="entry name" value="RNaseH-like_sf"/>
</dbReference>
<evidence type="ECO:0000313" key="1">
    <source>
        <dbReference type="EMBL" id="RWR98387.1"/>
    </source>
</evidence>
<feature type="non-terminal residue" evidence="1">
    <location>
        <position position="150"/>
    </location>
</feature>
<name>A0A3S3RDV9_9ACAR</name>
<dbReference type="EMBL" id="NCKU01022377">
    <property type="protein sequence ID" value="RWR98387.1"/>
    <property type="molecule type" value="Genomic_DNA"/>
</dbReference>
<keyword evidence="2" id="KW-1185">Reference proteome</keyword>
<dbReference type="OrthoDB" id="2414538at2759"/>
<dbReference type="PANTHER" id="PTHR10322">
    <property type="entry name" value="DNA POLYMERASE CATALYTIC SUBUNIT"/>
    <property type="match status" value="1"/>
</dbReference>
<comment type="caution">
    <text evidence="1">The sequence shown here is derived from an EMBL/GenBank/DDBJ whole genome shotgun (WGS) entry which is preliminary data.</text>
</comment>
<accession>A0A3S3RDV9</accession>
<evidence type="ECO:0000313" key="2">
    <source>
        <dbReference type="Proteomes" id="UP000285301"/>
    </source>
</evidence>
<proteinExistence type="predicted"/>
<dbReference type="SUPFAM" id="SSF53098">
    <property type="entry name" value="Ribonuclease H-like"/>
    <property type="match status" value="1"/>
</dbReference>